<proteinExistence type="predicted"/>
<feature type="transmembrane region" description="Helical" evidence="7">
    <location>
        <begin position="148"/>
        <end position="172"/>
    </location>
</feature>
<evidence type="ECO:0000256" key="6">
    <source>
        <dbReference type="SAM" id="Coils"/>
    </source>
</evidence>
<dbReference type="Pfam" id="PF03706">
    <property type="entry name" value="LPG_synthase_TM"/>
    <property type="match status" value="1"/>
</dbReference>
<organism evidence="8 9">
    <name type="scientific">Aureliella helgolandensis</name>
    <dbReference type="NCBI Taxonomy" id="2527968"/>
    <lineage>
        <taxon>Bacteria</taxon>
        <taxon>Pseudomonadati</taxon>
        <taxon>Planctomycetota</taxon>
        <taxon>Planctomycetia</taxon>
        <taxon>Pirellulales</taxon>
        <taxon>Pirellulaceae</taxon>
        <taxon>Aureliella</taxon>
    </lineage>
</organism>
<evidence type="ECO:0000256" key="1">
    <source>
        <dbReference type="ARBA" id="ARBA00004651"/>
    </source>
</evidence>
<accession>A0A518GF04</accession>
<evidence type="ECO:0000256" key="2">
    <source>
        <dbReference type="ARBA" id="ARBA00022475"/>
    </source>
</evidence>
<keyword evidence="3 7" id="KW-0812">Transmembrane</keyword>
<dbReference type="EMBL" id="CP036298">
    <property type="protein sequence ID" value="QDV27185.1"/>
    <property type="molecule type" value="Genomic_DNA"/>
</dbReference>
<dbReference type="AlphaFoldDB" id="A0A518GF04"/>
<feature type="transmembrane region" description="Helical" evidence="7">
    <location>
        <begin position="75"/>
        <end position="93"/>
    </location>
</feature>
<name>A0A518GF04_9BACT</name>
<keyword evidence="9" id="KW-1185">Reference proteome</keyword>
<dbReference type="InterPro" id="IPR022791">
    <property type="entry name" value="L-PG_synthase/AglD"/>
</dbReference>
<keyword evidence="2" id="KW-1003">Cell membrane</keyword>
<dbReference type="GO" id="GO:0005886">
    <property type="term" value="C:plasma membrane"/>
    <property type="evidence" value="ECO:0007669"/>
    <property type="project" value="UniProtKB-SubCell"/>
</dbReference>
<sequence length="354" mass="38083">MLSLVAWGIYHSVRNSTHQLQTQRTELRQQANQLREQAEVQQSTLSPAQQQALLQQAEVLETNADNFWKASPGGLVLAGVLYALGMLPASLYWRQCLLALGQTPDLLTTIWAYFYGNLGKYFPGKAMVLVLRVSALEKSGVQKIATSITIFMETLTMMAVGGAIAAICLILLDVELWLTLLAVGLLLVTFVPTYPPVLRRLIPKLQKNVAPQLVAQWVARAGWRLTIRGWLALTLTWLLFGASLLSVLLSLPSTEIASSSWFQLFLSSLGACALAVVVGFVSLIPGGAGVREVVLSTVLAPVVGPTAALCGALWMRIVWLTTELSTVGGLAAIRLLPSSTPLLPSSTPPGSPSD</sequence>
<evidence type="ECO:0000256" key="3">
    <source>
        <dbReference type="ARBA" id="ARBA00022692"/>
    </source>
</evidence>
<keyword evidence="4 7" id="KW-1133">Transmembrane helix</keyword>
<keyword evidence="5 7" id="KW-0472">Membrane</keyword>
<gene>
    <name evidence="8" type="ORF">Q31a_55730</name>
</gene>
<feature type="transmembrane region" description="Helical" evidence="7">
    <location>
        <begin position="178"/>
        <end position="197"/>
    </location>
</feature>
<feature type="coiled-coil region" evidence="6">
    <location>
        <begin position="17"/>
        <end position="44"/>
    </location>
</feature>
<feature type="transmembrane region" description="Helical" evidence="7">
    <location>
        <begin position="293"/>
        <end position="315"/>
    </location>
</feature>
<protein>
    <submittedName>
        <fullName evidence="8">Uncharacterized protein</fullName>
    </submittedName>
</protein>
<reference evidence="8 9" key="1">
    <citation type="submission" date="2019-02" db="EMBL/GenBank/DDBJ databases">
        <title>Deep-cultivation of Planctomycetes and their phenomic and genomic characterization uncovers novel biology.</title>
        <authorList>
            <person name="Wiegand S."/>
            <person name="Jogler M."/>
            <person name="Boedeker C."/>
            <person name="Pinto D."/>
            <person name="Vollmers J."/>
            <person name="Rivas-Marin E."/>
            <person name="Kohn T."/>
            <person name="Peeters S.H."/>
            <person name="Heuer A."/>
            <person name="Rast P."/>
            <person name="Oberbeckmann S."/>
            <person name="Bunk B."/>
            <person name="Jeske O."/>
            <person name="Meyerdierks A."/>
            <person name="Storesund J.E."/>
            <person name="Kallscheuer N."/>
            <person name="Luecker S."/>
            <person name="Lage O.M."/>
            <person name="Pohl T."/>
            <person name="Merkel B.J."/>
            <person name="Hornburger P."/>
            <person name="Mueller R.-W."/>
            <person name="Bruemmer F."/>
            <person name="Labrenz M."/>
            <person name="Spormann A.M."/>
            <person name="Op den Camp H."/>
            <person name="Overmann J."/>
            <person name="Amann R."/>
            <person name="Jetten M.S.M."/>
            <person name="Mascher T."/>
            <person name="Medema M.H."/>
            <person name="Devos D.P."/>
            <person name="Kaster A.-K."/>
            <person name="Ovreas L."/>
            <person name="Rohde M."/>
            <person name="Galperin M.Y."/>
            <person name="Jogler C."/>
        </authorList>
    </citation>
    <scope>NUCLEOTIDE SEQUENCE [LARGE SCALE GENOMIC DNA]</scope>
    <source>
        <strain evidence="8 9">Q31a</strain>
    </source>
</reference>
<evidence type="ECO:0000313" key="9">
    <source>
        <dbReference type="Proteomes" id="UP000318017"/>
    </source>
</evidence>
<keyword evidence="6" id="KW-0175">Coiled coil</keyword>
<evidence type="ECO:0000256" key="7">
    <source>
        <dbReference type="SAM" id="Phobius"/>
    </source>
</evidence>
<dbReference type="Proteomes" id="UP000318017">
    <property type="component" value="Chromosome"/>
</dbReference>
<dbReference type="KEGG" id="ahel:Q31a_55730"/>
<comment type="subcellular location">
    <subcellularLocation>
        <location evidence="1">Cell membrane</location>
        <topology evidence="1">Multi-pass membrane protein</topology>
    </subcellularLocation>
</comment>
<evidence type="ECO:0000256" key="4">
    <source>
        <dbReference type="ARBA" id="ARBA00022989"/>
    </source>
</evidence>
<feature type="transmembrane region" description="Helical" evidence="7">
    <location>
        <begin position="230"/>
        <end position="249"/>
    </location>
</feature>
<evidence type="ECO:0000313" key="8">
    <source>
        <dbReference type="EMBL" id="QDV27185.1"/>
    </source>
</evidence>
<evidence type="ECO:0000256" key="5">
    <source>
        <dbReference type="ARBA" id="ARBA00023136"/>
    </source>
</evidence>
<feature type="transmembrane region" description="Helical" evidence="7">
    <location>
        <begin position="261"/>
        <end position="281"/>
    </location>
</feature>